<proteinExistence type="predicted"/>
<evidence type="ECO:0000256" key="1">
    <source>
        <dbReference type="SAM" id="Coils"/>
    </source>
</evidence>
<dbReference type="KEGG" id="bpg:Bathy15g01070"/>
<dbReference type="Pfam" id="PF00069">
    <property type="entry name" value="Pkinase"/>
    <property type="match status" value="1"/>
</dbReference>
<sequence>MASSSSSSYSSSLSSRALVSHREQQHRGLASLVSKRTTARNARIRRKKNVFKSSSSNKNNYDDDEREKNNKTKDHGGDGGGGGGVPNINNNGKRNTTHGTTSSSSSSGGSSSEKLSSSSSSGEQDIYNRSRNNNNNGGGGGGGGGFGFSKTLNDLALKAKDVFAPDATSSAPPPVAKDSTMDPLEAILAWHLGSSTSTTLTSQEVSDTIVNEVTSFPANKLVRGQSPSVAMHLPIPFIRAHERKFRGRKELAMGRKSVMEKEMTSGEIDDVTKIDIDDSNDPLLSNLRIALESWQEWSAPTVALALRGALMSASALRAASGLSGKGRREGETMTVLLPSEGLGRSDLKKCFDLLWPDAPFNFESYGNNMVDALNEEEEDVVVEMNQGTKDALSERKRGEKKMVVLIHFAAPGNDNASESDGEAMVKCAETLLEKNVPFVALTIWLDDSLAKAVQSGKPKKEEKENLKQRMEKRTRILLGRSVKRVEAKKKVDRAFALAKNDPTGRSLVALEEAIREAQAVGAVAEDGEQMLRDVRLKALAMEEVSLANALKSQCVAVPMDEQRLVATLERARKILRQSLELEKEKAQLSKMVKERKRKQMLRNKRREERRADPFSSDDDDEDVEFSIDEEDEEMTTSSSSTSSSSSSSASSATSESVDVSQSDDDDDDDDDEDEGRKEKMVVSSFDADPFVSNDSSVASAKERDGVMVKESSPEREQLATAIKLAEFALEAIALESDMRKTLADEASRTYDSIPTLENLLLRATNLASSGLPLTQEGAAKLNALVSRVQSRTTALQEMEGVKAGLVEALELNLRGGDLASGGVAELDVMKLEEAIRRAKASAWPWKLEEEVVKATIVLEKWQSLRRVEDAIASRSKRNIKLAIEEAEAKFTAEEDKIDLRRAKIALEELEAEDALEGGDKRLKAYFMASKVAWQSGSVTPESAQMLATLRESLEITAAEHEQVQRMANASSSLGAEESNKKKAQDLATLNSMRQRTERVRFDAMAGVGVRGPVFESNSKDEAGSSGVFEAMTQEEEEAIRVWASAIPDDDGAGEAAGSSEFNDEKTNNNSTSGADSSATTWRKVGDSIIYNEEEVIGVGSAGTYVFRGYVRHTSRARHAVAVKRIARPPGKKGRELVRLVEREVELMTALNQSPKVPFFHCWGITNSNVFIALELCPESLREHVSRQNATLGIDKRVGLLKGVAGGIEWLHDASKPQGCITHNDLKPENLLVTANGEVKIADVGLGVKLSKESRNGSKHDQYSLSTFNKYGVSILLAGRAPEILQRKPLTPAADIWAMGVCFFFVLTGLSSPFGLDPNKQPSDEDIIAGKRNLQILMRTPGLSPRRQVESRHLLSAMLDPNPKVRPTASEVCAHPLLWNNQQTMLRVRVLHERGASSGNQSLTSVLDKLATSAMLHQGSSAGSSDRGALLMAVNMDSTDWQRRIDSKILERVLSHAANSNRKKMKSNVNGDHLHNNKKPTNNIGSSATITSAATVQTEAIGVKPYGNNFADLLRFCRNAYEHPPNEKEMIAMIDALVEARNFGEAIDSLPDGLLEKTNLKRASRAERKALLAAYLMHLFPGLALAVHEVSLATENIAINR</sequence>
<dbReference type="PROSITE" id="PS50011">
    <property type="entry name" value="PROTEIN_KINASE_DOM"/>
    <property type="match status" value="1"/>
</dbReference>
<dbReference type="eggNOG" id="KOG1027">
    <property type="taxonomic scope" value="Eukaryota"/>
</dbReference>
<gene>
    <name evidence="4" type="ordered locus">Bathy15g01070</name>
</gene>
<reference evidence="4 5" key="1">
    <citation type="submission" date="2011-10" db="EMBL/GenBank/DDBJ databases">
        <authorList>
            <person name="Genoscope - CEA"/>
        </authorList>
    </citation>
    <scope>NUCLEOTIDE SEQUENCE [LARGE SCALE GENOMIC DNA]</scope>
    <source>
        <strain evidence="4 5">RCC 1105</strain>
    </source>
</reference>
<dbReference type="GO" id="GO:0036498">
    <property type="term" value="P:IRE1-mediated unfolded protein response"/>
    <property type="evidence" value="ECO:0007669"/>
    <property type="project" value="TreeGrafter"/>
</dbReference>
<dbReference type="InterPro" id="IPR000719">
    <property type="entry name" value="Prot_kinase_dom"/>
</dbReference>
<feature type="region of interest" description="Disordered" evidence="2">
    <location>
        <begin position="589"/>
        <end position="713"/>
    </location>
</feature>
<evidence type="ECO:0000259" key="3">
    <source>
        <dbReference type="PROSITE" id="PS50011"/>
    </source>
</evidence>
<feature type="compositionally biased region" description="Basic and acidic residues" evidence="2">
    <location>
        <begin position="700"/>
        <end position="713"/>
    </location>
</feature>
<evidence type="ECO:0000313" key="5">
    <source>
        <dbReference type="Proteomes" id="UP000198341"/>
    </source>
</evidence>
<feature type="compositionally biased region" description="Acidic residues" evidence="2">
    <location>
        <begin position="661"/>
        <end position="673"/>
    </location>
</feature>
<dbReference type="PANTHER" id="PTHR13954:SF6">
    <property type="entry name" value="NON-SPECIFIC SERINE_THREONINE PROTEIN KINASE"/>
    <property type="match status" value="1"/>
</dbReference>
<dbReference type="Gene3D" id="3.30.200.20">
    <property type="entry name" value="Phosphorylase Kinase, domain 1"/>
    <property type="match status" value="1"/>
</dbReference>
<dbReference type="GO" id="GO:0004521">
    <property type="term" value="F:RNA endonuclease activity"/>
    <property type="evidence" value="ECO:0007669"/>
    <property type="project" value="InterPro"/>
</dbReference>
<feature type="region of interest" description="Disordered" evidence="2">
    <location>
        <begin position="1463"/>
        <end position="1485"/>
    </location>
</feature>
<dbReference type="GO" id="GO:0005524">
    <property type="term" value="F:ATP binding"/>
    <property type="evidence" value="ECO:0007669"/>
    <property type="project" value="InterPro"/>
</dbReference>
<feature type="region of interest" description="Disordered" evidence="2">
    <location>
        <begin position="964"/>
        <end position="986"/>
    </location>
</feature>
<dbReference type="Gene3D" id="1.10.510.10">
    <property type="entry name" value="Transferase(Phosphotransferase) domain 1"/>
    <property type="match status" value="1"/>
</dbReference>
<feature type="compositionally biased region" description="Basic and acidic residues" evidence="2">
    <location>
        <begin position="66"/>
        <end position="77"/>
    </location>
</feature>
<dbReference type="InterPro" id="IPR045133">
    <property type="entry name" value="IRE1/2-like"/>
</dbReference>
<evidence type="ECO:0000256" key="2">
    <source>
        <dbReference type="SAM" id="MobiDB-lite"/>
    </source>
</evidence>
<feature type="compositionally biased region" description="Acidic residues" evidence="2">
    <location>
        <begin position="615"/>
        <end position="634"/>
    </location>
</feature>
<dbReference type="RefSeq" id="XP_007508907.1">
    <property type="nucleotide sequence ID" value="XM_007508845.1"/>
</dbReference>
<feature type="compositionally biased region" description="Low complexity" evidence="2">
    <location>
        <begin position="635"/>
        <end position="660"/>
    </location>
</feature>
<dbReference type="EMBL" id="FO082264">
    <property type="protein sequence ID" value="CCO19993.1"/>
    <property type="molecule type" value="Genomic_DNA"/>
</dbReference>
<feature type="domain" description="Protein kinase" evidence="3">
    <location>
        <begin position="1090"/>
        <end position="1377"/>
    </location>
</feature>
<accession>K8FD02</accession>
<dbReference type="Proteomes" id="UP000198341">
    <property type="component" value="Chromosome 15"/>
</dbReference>
<protein>
    <recommendedName>
        <fullName evidence="3">Protein kinase domain-containing protein</fullName>
    </recommendedName>
</protein>
<keyword evidence="1" id="KW-0175">Coiled coil</keyword>
<dbReference type="SUPFAM" id="SSF56112">
    <property type="entry name" value="Protein kinase-like (PK-like)"/>
    <property type="match status" value="1"/>
</dbReference>
<feature type="compositionally biased region" description="Low complexity" evidence="2">
    <location>
        <begin position="1"/>
        <end position="15"/>
    </location>
</feature>
<evidence type="ECO:0000313" key="4">
    <source>
        <dbReference type="EMBL" id="CCO19993.1"/>
    </source>
</evidence>
<dbReference type="GeneID" id="19011611"/>
<feature type="compositionally biased region" description="Low complexity" evidence="2">
    <location>
        <begin position="86"/>
        <end position="122"/>
    </location>
</feature>
<dbReference type="GO" id="GO:1990604">
    <property type="term" value="C:IRE1-TRAF2-ASK1 complex"/>
    <property type="evidence" value="ECO:0007669"/>
    <property type="project" value="TreeGrafter"/>
</dbReference>
<feature type="region of interest" description="Disordered" evidence="2">
    <location>
        <begin position="1"/>
        <end position="142"/>
    </location>
</feature>
<name>K8FD02_9CHLO</name>
<feature type="region of interest" description="Disordered" evidence="2">
    <location>
        <begin position="1048"/>
        <end position="1078"/>
    </location>
</feature>
<dbReference type="GO" id="GO:0051082">
    <property type="term" value="F:unfolded protein binding"/>
    <property type="evidence" value="ECO:0007669"/>
    <property type="project" value="TreeGrafter"/>
</dbReference>
<feature type="coiled-coil region" evidence="1">
    <location>
        <begin position="876"/>
        <end position="912"/>
    </location>
</feature>
<dbReference type="STRING" id="41875.K8FD02"/>
<feature type="compositionally biased region" description="Basic residues" evidence="2">
    <location>
        <begin position="593"/>
        <end position="604"/>
    </location>
</feature>
<dbReference type="SMART" id="SM00220">
    <property type="entry name" value="S_TKc"/>
    <property type="match status" value="1"/>
</dbReference>
<dbReference type="OrthoDB" id="4062651at2759"/>
<keyword evidence="5" id="KW-1185">Reference proteome</keyword>
<dbReference type="InterPro" id="IPR011009">
    <property type="entry name" value="Kinase-like_dom_sf"/>
</dbReference>
<feature type="compositionally biased region" description="Polar residues" evidence="2">
    <location>
        <begin position="1067"/>
        <end position="1078"/>
    </location>
</feature>
<dbReference type="PROSITE" id="PS00108">
    <property type="entry name" value="PROTEIN_KINASE_ST"/>
    <property type="match status" value="1"/>
</dbReference>
<dbReference type="PANTHER" id="PTHR13954">
    <property type="entry name" value="IRE1-RELATED"/>
    <property type="match status" value="1"/>
</dbReference>
<dbReference type="GO" id="GO:0004674">
    <property type="term" value="F:protein serine/threonine kinase activity"/>
    <property type="evidence" value="ECO:0007669"/>
    <property type="project" value="InterPro"/>
</dbReference>
<dbReference type="InterPro" id="IPR008271">
    <property type="entry name" value="Ser/Thr_kinase_AS"/>
</dbReference>
<organism evidence="4 5">
    <name type="scientific">Bathycoccus prasinos</name>
    <dbReference type="NCBI Taxonomy" id="41875"/>
    <lineage>
        <taxon>Eukaryota</taxon>
        <taxon>Viridiplantae</taxon>
        <taxon>Chlorophyta</taxon>
        <taxon>Mamiellophyceae</taxon>
        <taxon>Mamiellales</taxon>
        <taxon>Bathycoccaceae</taxon>
        <taxon>Bathycoccus</taxon>
    </lineage>
</organism>